<dbReference type="PANTHER" id="PTHR12984:SF3">
    <property type="entry name" value="N-TERMINAL KINASE-LIKE PROTEIN"/>
    <property type="match status" value="1"/>
</dbReference>
<dbReference type="EMBL" id="HG712338">
    <property type="protein sequence ID" value="CDJ50661.1"/>
    <property type="molecule type" value="Genomic_DNA"/>
</dbReference>
<feature type="region of interest" description="Disordered" evidence="1">
    <location>
        <begin position="159"/>
        <end position="178"/>
    </location>
</feature>
<feature type="region of interest" description="Disordered" evidence="1">
    <location>
        <begin position="770"/>
        <end position="816"/>
    </location>
</feature>
<evidence type="ECO:0000259" key="2">
    <source>
        <dbReference type="PROSITE" id="PS50011"/>
    </source>
</evidence>
<dbReference type="InterPro" id="IPR011009">
    <property type="entry name" value="Kinase-like_dom_sf"/>
</dbReference>
<name>U6LKG2_9EIME</name>
<dbReference type="InterPro" id="IPR000719">
    <property type="entry name" value="Prot_kinase_dom"/>
</dbReference>
<dbReference type="GO" id="GO:0005524">
    <property type="term" value="F:ATP binding"/>
    <property type="evidence" value="ECO:0007669"/>
    <property type="project" value="InterPro"/>
</dbReference>
<sequence length="879" mass="94094">MLQSLWKSISSWGDLPANFPYTLGSAIPYGFELPGGFVQFSATSTKQSTTAAAEGAGRPYPILDALLNPGSASQVSVFALKRAKQQPPPFKGNGSAPQHTFDQAKNHFAKCKTLLHPNLLKVLATYETSNALYIVTECCFSLVHVVHLCRQQQQQQDLAAKRPPSLPQQQKCDPPTAPVDAISDPTRKAEAAAVAAAEAASSTHWNFLELTESLSFLHDQCKLVHGEVSPFSIFVTPNGKWKLSSFVLTRPLEDVHWPEFYSSMLASASASQGWEPPRPPTGCRPDFLDSNIASLAWLMWSAALFLFVLLTTTVRMPNFCVAGDLCCQFLAFIRAFPVKSHVDKETFFEQQLPTALQQQQIPYGMALHLLLPELALLFMNSSASPYHCSILKCIMSIVTPLSTPSGSIAHHNSCSRDEATVPLLLFSEVLTNAFDNPDRAIRFALLSQLPAVQGLLPDEFFVRTWPALTLGLEDSAPPIRAFTSRILSLYVSRLPRNAPQTSTAFALLQQSLRDAAGGVRLEAVVSAAAAAVSLRESGTRCSPPLLVDILSTSLRDPEDNVRLAGLEASIHCADSLPLPGLVNLLAAASSCFLSPSAPVVSSTATCIHAITDAAKARAEEKQQPLLQKTEAEHPHQLDKDTGKPSEGWLATMKSLGITLGGCQGFSKRQADSAELLLHKSRSGSNHIASFGAIGASPSTAAARPFHPVQPPQPPPAALPISPPSRSTDDFKDAREPINSWGDDTEIPADAWEALPGFEIQKHYSSPYCGNGAGGAAAQQREDTSNTFGGQRTQGSSAHGDIAQPGPGVHTSAVSRGPNSSMVLQTAAPAQLMPASGSLGATNLRVNKGPNVPESASRIDESSADDFFASVEREAAQRNL</sequence>
<dbReference type="Gene3D" id="3.30.200.20">
    <property type="entry name" value="Phosphorylase Kinase, domain 1"/>
    <property type="match status" value="1"/>
</dbReference>
<protein>
    <submittedName>
        <fullName evidence="3">SCY kinase (Incomplete catalytic triad), putative</fullName>
    </submittedName>
</protein>
<dbReference type="InterPro" id="IPR016024">
    <property type="entry name" value="ARM-type_fold"/>
</dbReference>
<dbReference type="PROSITE" id="PS50011">
    <property type="entry name" value="PROTEIN_KINASE_DOM"/>
    <property type="match status" value="1"/>
</dbReference>
<dbReference type="VEuPathDB" id="ToxoDB:EBH_0035200"/>
<keyword evidence="3" id="KW-0418">Kinase</keyword>
<dbReference type="SUPFAM" id="SSF48371">
    <property type="entry name" value="ARM repeat"/>
    <property type="match status" value="1"/>
</dbReference>
<evidence type="ECO:0000256" key="1">
    <source>
        <dbReference type="SAM" id="MobiDB-lite"/>
    </source>
</evidence>
<feature type="region of interest" description="Disordered" evidence="1">
    <location>
        <begin position="628"/>
        <end position="647"/>
    </location>
</feature>
<feature type="compositionally biased region" description="Polar residues" evidence="1">
    <location>
        <begin position="784"/>
        <end position="796"/>
    </location>
</feature>
<evidence type="ECO:0000313" key="3">
    <source>
        <dbReference type="EMBL" id="CDJ50661.1"/>
    </source>
</evidence>
<dbReference type="OrthoDB" id="447103at2759"/>
<feature type="region of interest" description="Disordered" evidence="1">
    <location>
        <begin position="698"/>
        <end position="745"/>
    </location>
</feature>
<dbReference type="AlphaFoldDB" id="U6LKG2"/>
<dbReference type="GO" id="GO:0004672">
    <property type="term" value="F:protein kinase activity"/>
    <property type="evidence" value="ECO:0007669"/>
    <property type="project" value="InterPro"/>
</dbReference>
<gene>
    <name evidence="3" type="ORF">EBH_0035200</name>
</gene>
<reference evidence="3" key="1">
    <citation type="submission" date="2013-10" db="EMBL/GenBank/DDBJ databases">
        <title>Genomic analysis of the causative agents of coccidiosis in chickens.</title>
        <authorList>
            <person name="Reid A.J."/>
            <person name="Blake D."/>
            <person name="Billington K."/>
            <person name="Browne H."/>
            <person name="Dunn M."/>
            <person name="Hung S."/>
            <person name="Kawahara F."/>
            <person name="Miranda-Saavedra D."/>
            <person name="Mourier T."/>
            <person name="Nagra H."/>
            <person name="Otto T.D."/>
            <person name="Rawlings N."/>
            <person name="Sanchez A."/>
            <person name="Sanders M."/>
            <person name="Subramaniam C."/>
            <person name="Tay Y."/>
            <person name="Dear P."/>
            <person name="Doerig C."/>
            <person name="Gruber A."/>
            <person name="Parkinson J."/>
            <person name="Shirley M."/>
            <person name="Wan K.L."/>
            <person name="Berriman M."/>
            <person name="Tomley F."/>
            <person name="Pain A."/>
        </authorList>
    </citation>
    <scope>NUCLEOTIDE SEQUENCE [LARGE SCALE GENOMIC DNA]</scope>
    <source>
        <strain evidence="3">Houghton</strain>
    </source>
</reference>
<dbReference type="Gene3D" id="1.10.510.10">
    <property type="entry name" value="Transferase(Phosphotransferase) domain 1"/>
    <property type="match status" value="1"/>
</dbReference>
<dbReference type="Gene3D" id="1.25.10.10">
    <property type="entry name" value="Leucine-rich Repeat Variant"/>
    <property type="match status" value="1"/>
</dbReference>
<evidence type="ECO:0000313" key="4">
    <source>
        <dbReference type="Proteomes" id="UP000030750"/>
    </source>
</evidence>
<feature type="compositionally biased region" description="Basic and acidic residues" evidence="1">
    <location>
        <begin position="629"/>
        <end position="643"/>
    </location>
</feature>
<feature type="domain" description="Protein kinase" evidence="2">
    <location>
        <begin position="48"/>
        <end position="371"/>
    </location>
</feature>
<keyword evidence="4" id="KW-1185">Reference proteome</keyword>
<reference evidence="3" key="2">
    <citation type="submission" date="2013-10" db="EMBL/GenBank/DDBJ databases">
        <authorList>
            <person name="Aslett M."/>
        </authorList>
    </citation>
    <scope>NUCLEOTIDE SEQUENCE [LARGE SCALE GENOMIC DNA]</scope>
    <source>
        <strain evidence="3">Houghton</strain>
    </source>
</reference>
<feature type="compositionally biased region" description="Basic and acidic residues" evidence="1">
    <location>
        <begin position="726"/>
        <end position="735"/>
    </location>
</feature>
<dbReference type="PANTHER" id="PTHR12984">
    <property type="entry name" value="SCY1-RELATED S/T PROTEIN KINASE-LIKE"/>
    <property type="match status" value="1"/>
</dbReference>
<feature type="compositionally biased region" description="Pro residues" evidence="1">
    <location>
        <begin position="707"/>
        <end position="722"/>
    </location>
</feature>
<feature type="region of interest" description="Disordered" evidence="1">
    <location>
        <begin position="840"/>
        <end position="864"/>
    </location>
</feature>
<accession>U6LKG2</accession>
<dbReference type="InterPro" id="IPR051177">
    <property type="entry name" value="CIK-Related_Protein"/>
</dbReference>
<organism evidence="3 4">
    <name type="scientific">Eimeria brunetti</name>
    <dbReference type="NCBI Taxonomy" id="51314"/>
    <lineage>
        <taxon>Eukaryota</taxon>
        <taxon>Sar</taxon>
        <taxon>Alveolata</taxon>
        <taxon>Apicomplexa</taxon>
        <taxon>Conoidasida</taxon>
        <taxon>Coccidia</taxon>
        <taxon>Eucoccidiorida</taxon>
        <taxon>Eimeriorina</taxon>
        <taxon>Eimeriidae</taxon>
        <taxon>Eimeria</taxon>
    </lineage>
</organism>
<dbReference type="SUPFAM" id="SSF56112">
    <property type="entry name" value="Protein kinase-like (PK-like)"/>
    <property type="match status" value="1"/>
</dbReference>
<dbReference type="InterPro" id="IPR011989">
    <property type="entry name" value="ARM-like"/>
</dbReference>
<dbReference type="Proteomes" id="UP000030750">
    <property type="component" value="Unassembled WGS sequence"/>
</dbReference>
<proteinExistence type="predicted"/>
<keyword evidence="3" id="KW-0808">Transferase</keyword>